<dbReference type="EC" id="2.1.1.44" evidence="4"/>
<keyword evidence="1 4" id="KW-0489">Methyltransferase</keyword>
<dbReference type="PANTHER" id="PTHR43397">
    <property type="entry name" value="ERGOTHIONEINE BIOSYNTHESIS PROTEIN 1"/>
    <property type="match status" value="1"/>
</dbReference>
<dbReference type="InterPro" id="IPR051128">
    <property type="entry name" value="EgtD_Methyltrsf_superfamily"/>
</dbReference>
<evidence type="ECO:0000256" key="2">
    <source>
        <dbReference type="ARBA" id="ARBA00022679"/>
    </source>
</evidence>
<dbReference type="EMBL" id="JAEVLS010000001">
    <property type="protein sequence ID" value="MBM0103744.1"/>
    <property type="molecule type" value="Genomic_DNA"/>
</dbReference>
<dbReference type="PANTHER" id="PTHR43397:SF1">
    <property type="entry name" value="ERGOTHIONEINE BIOSYNTHESIS PROTEIN 1"/>
    <property type="match status" value="1"/>
</dbReference>
<feature type="domain" description="Histidine-specific methyltransferase SAM-dependent" evidence="3">
    <location>
        <begin position="22"/>
        <end position="322"/>
    </location>
</feature>
<dbReference type="PIRSF" id="PIRSF018005">
    <property type="entry name" value="UCP018005"/>
    <property type="match status" value="1"/>
</dbReference>
<evidence type="ECO:0000313" key="5">
    <source>
        <dbReference type="Proteomes" id="UP000661077"/>
    </source>
</evidence>
<name>A0ABS1WRZ4_9GAMM</name>
<gene>
    <name evidence="4" type="primary">egtD</name>
    <name evidence="4" type="ORF">JM946_03270</name>
</gene>
<reference evidence="4 5" key="1">
    <citation type="journal article" date="2021" name="Int. J. Syst. Evol. Microbiol.">
        <title>Steroidobacter gossypii sp. nov., isolated from soil of cotton cropping field.</title>
        <authorList>
            <person name="Huang R."/>
            <person name="Yang S."/>
            <person name="Zhen C."/>
            <person name="Liu W."/>
        </authorList>
    </citation>
    <scope>NUCLEOTIDE SEQUENCE [LARGE SCALE GENOMIC DNA]</scope>
    <source>
        <strain evidence="4 5">S1-65</strain>
    </source>
</reference>
<evidence type="ECO:0000313" key="4">
    <source>
        <dbReference type="EMBL" id="MBM0103744.1"/>
    </source>
</evidence>
<protein>
    <submittedName>
        <fullName evidence="4">L-histidine N(Alpha)-methyltransferase</fullName>
        <ecNumber evidence="4">2.1.1.44</ecNumber>
    </submittedName>
</protein>
<sequence length="327" mass="36745">MAKHPSTAPAKSAPQSAETALTNDVLAGLKKHPKELSPVWFYDELGSFLFDNICELPEYYITRTELQIMHGHALEMAHHIGPDAAVIEFGSGTSLKTRLLLDRLESPLAYVPVDISREHLFTAAGALAKDYPNLHIVPVCADFTQTFELPQFVRQAQRRVVYFPGSTLGNFARSQARELLVRMRDLVGGNGAILIGIDLRKDPSILERAYDDSAGVTAEFNINALRHVNRELGADFDLDAFDHLAVWVEEESRIEMHLVSKRDQVVHLGGDEIRFRRGEHLRTEYCHKYTVESFSELAATAGLAVKRVWMDPNKQFSVQLLEPARLQ</sequence>
<dbReference type="GO" id="GO:0052706">
    <property type="term" value="F:L-histidine N(alpha)-methyltransferase activity"/>
    <property type="evidence" value="ECO:0007669"/>
    <property type="project" value="UniProtKB-EC"/>
</dbReference>
<evidence type="ECO:0000259" key="3">
    <source>
        <dbReference type="Pfam" id="PF10017"/>
    </source>
</evidence>
<dbReference type="GO" id="GO:0032259">
    <property type="term" value="P:methylation"/>
    <property type="evidence" value="ECO:0007669"/>
    <property type="project" value="UniProtKB-KW"/>
</dbReference>
<dbReference type="InterPro" id="IPR019257">
    <property type="entry name" value="MeTrfase_dom"/>
</dbReference>
<evidence type="ECO:0000256" key="1">
    <source>
        <dbReference type="ARBA" id="ARBA00022603"/>
    </source>
</evidence>
<dbReference type="Pfam" id="PF10017">
    <property type="entry name" value="Methyltransf_33"/>
    <property type="match status" value="1"/>
</dbReference>
<keyword evidence="5" id="KW-1185">Reference proteome</keyword>
<dbReference type="Proteomes" id="UP000661077">
    <property type="component" value="Unassembled WGS sequence"/>
</dbReference>
<dbReference type="RefSeq" id="WP_203165703.1">
    <property type="nucleotide sequence ID" value="NZ_JAEVLS010000001.1"/>
</dbReference>
<keyword evidence="2 4" id="KW-0808">Transferase</keyword>
<proteinExistence type="predicted"/>
<organism evidence="4 5">
    <name type="scientific">Steroidobacter gossypii</name>
    <dbReference type="NCBI Taxonomy" id="2805490"/>
    <lineage>
        <taxon>Bacteria</taxon>
        <taxon>Pseudomonadati</taxon>
        <taxon>Pseudomonadota</taxon>
        <taxon>Gammaproteobacteria</taxon>
        <taxon>Steroidobacterales</taxon>
        <taxon>Steroidobacteraceae</taxon>
        <taxon>Steroidobacter</taxon>
    </lineage>
</organism>
<dbReference type="InterPro" id="IPR029063">
    <property type="entry name" value="SAM-dependent_MTases_sf"/>
</dbReference>
<comment type="caution">
    <text evidence="4">The sequence shown here is derived from an EMBL/GenBank/DDBJ whole genome shotgun (WGS) entry which is preliminary data.</text>
</comment>
<dbReference type="SUPFAM" id="SSF53335">
    <property type="entry name" value="S-adenosyl-L-methionine-dependent methyltransferases"/>
    <property type="match status" value="1"/>
</dbReference>
<dbReference type="InterPro" id="IPR017804">
    <property type="entry name" value="MeTrfase_EgtD-like"/>
</dbReference>
<dbReference type="InterPro" id="IPR035094">
    <property type="entry name" value="EgtD"/>
</dbReference>
<accession>A0ABS1WRZ4</accession>
<dbReference type="NCBIfam" id="TIGR03438">
    <property type="entry name" value="egtD_ergothio"/>
    <property type="match status" value="1"/>
</dbReference>
<dbReference type="Gene3D" id="3.40.50.150">
    <property type="entry name" value="Vaccinia Virus protein VP39"/>
    <property type="match status" value="1"/>
</dbReference>